<reference evidence="1 2" key="1">
    <citation type="submission" date="2021-04" db="EMBL/GenBank/DDBJ databases">
        <authorList>
            <person name="Ivanova A."/>
        </authorList>
    </citation>
    <scope>NUCLEOTIDE SEQUENCE [LARGE SCALE GENOMIC DNA]</scope>
    <source>
        <strain evidence="1 2">G18</strain>
    </source>
</reference>
<dbReference type="EMBL" id="JAGKQQ010000001">
    <property type="protein sequence ID" value="MBP3960313.1"/>
    <property type="molecule type" value="Genomic_DNA"/>
</dbReference>
<accession>A0ABS5C5A7</accession>
<dbReference type="RefSeq" id="WP_210661534.1">
    <property type="nucleotide sequence ID" value="NZ_JAGKQQ010000001.1"/>
</dbReference>
<gene>
    <name evidence="1" type="ORF">J8F10_34225</name>
</gene>
<name>A0ABS5C5A7_9BACT</name>
<protein>
    <submittedName>
        <fullName evidence="1">Uncharacterized protein</fullName>
    </submittedName>
</protein>
<evidence type="ECO:0000313" key="2">
    <source>
        <dbReference type="Proteomes" id="UP000676565"/>
    </source>
</evidence>
<proteinExistence type="predicted"/>
<organism evidence="1 2">
    <name type="scientific">Gemmata palustris</name>
    <dbReference type="NCBI Taxonomy" id="2822762"/>
    <lineage>
        <taxon>Bacteria</taxon>
        <taxon>Pseudomonadati</taxon>
        <taxon>Planctomycetota</taxon>
        <taxon>Planctomycetia</taxon>
        <taxon>Gemmatales</taxon>
        <taxon>Gemmataceae</taxon>
        <taxon>Gemmata</taxon>
    </lineage>
</organism>
<sequence>MARPKIHVQHFIACLNAAWDGAPGLQTLRTLERVGYWYSVPPDTEFPFENLEFWVYARFYLVGSINGFRTFSLDVYWHDAPEGVRRIGGRSLGSVRFSDRHPVISSAWPVRPLIFPGTGQYEFQLLVELNRPWGRESRPVRSEFIRIERQP</sequence>
<dbReference type="Proteomes" id="UP000676565">
    <property type="component" value="Unassembled WGS sequence"/>
</dbReference>
<keyword evidence="2" id="KW-1185">Reference proteome</keyword>
<evidence type="ECO:0000313" key="1">
    <source>
        <dbReference type="EMBL" id="MBP3960313.1"/>
    </source>
</evidence>
<comment type="caution">
    <text evidence="1">The sequence shown here is derived from an EMBL/GenBank/DDBJ whole genome shotgun (WGS) entry which is preliminary data.</text>
</comment>